<dbReference type="STRING" id="1448318.A0A319ETF2"/>
<dbReference type="OrthoDB" id="2104739at2759"/>
<proteinExistence type="predicted"/>
<name>A0A319ETF2_ASPSB</name>
<dbReference type="InterPro" id="IPR003615">
    <property type="entry name" value="HNH_nuc"/>
</dbReference>
<reference evidence="2 3" key="1">
    <citation type="submission" date="2018-02" db="EMBL/GenBank/DDBJ databases">
        <title>The genomes of Aspergillus section Nigri reveals drivers in fungal speciation.</title>
        <authorList>
            <consortium name="DOE Joint Genome Institute"/>
            <person name="Vesth T.C."/>
            <person name="Nybo J."/>
            <person name="Theobald S."/>
            <person name="Brandl J."/>
            <person name="Frisvad J.C."/>
            <person name="Nielsen K.F."/>
            <person name="Lyhne E.K."/>
            <person name="Kogle M.E."/>
            <person name="Kuo A."/>
            <person name="Riley R."/>
            <person name="Clum A."/>
            <person name="Nolan M."/>
            <person name="Lipzen A."/>
            <person name="Salamov A."/>
            <person name="Henrissat B."/>
            <person name="Wiebenga A."/>
            <person name="De vries R.P."/>
            <person name="Grigoriev I.V."/>
            <person name="Mortensen U.H."/>
            <person name="Andersen M.R."/>
            <person name="Baker S.E."/>
        </authorList>
    </citation>
    <scope>NUCLEOTIDE SEQUENCE [LARGE SCALE GENOMIC DNA]</scope>
    <source>
        <strain evidence="2 3">CBS 121057</strain>
    </source>
</reference>
<protein>
    <recommendedName>
        <fullName evidence="1">HNH nuclease domain-containing protein</fullName>
    </recommendedName>
</protein>
<feature type="non-terminal residue" evidence="2">
    <location>
        <position position="316"/>
    </location>
</feature>
<evidence type="ECO:0000313" key="3">
    <source>
        <dbReference type="Proteomes" id="UP000248423"/>
    </source>
</evidence>
<sequence length="316" mass="36344">LSTLSTNIEASPWPELESQVTERLEKYKYADRDLLKSCLQSCMSWFPIDGRQRLARHILDADNDRSLYAIYKALLTGLFIPSTYQEPYTFVDFITKPSTNDPDHTASRDHAAQARYESFRDTLLKRNDHRCVVSDFLDIEQCDKMGYTTDVPSAELEAVCIIHFAYGPYRSKCFSGVRQTGLSTERIYSPENGLSLELTLRKAFSKFSIAFKATGVENQYELKAFRRLDYVQRMLVPKSRIITFKQAKGCKNIPLPDARLLECHYRIAEIMNATGIAKVLDRHYNDWDSLRQGPDAQELEEDSSTDIGKYLQTALW</sequence>
<accession>A0A319ETF2</accession>
<gene>
    <name evidence="2" type="ORF">BO78DRAFT_289558</name>
</gene>
<dbReference type="Proteomes" id="UP000248423">
    <property type="component" value="Unassembled WGS sequence"/>
</dbReference>
<organism evidence="2 3">
    <name type="scientific">Aspergillus sclerotiicarbonarius (strain CBS 121057 / IBT 28362)</name>
    <dbReference type="NCBI Taxonomy" id="1448318"/>
    <lineage>
        <taxon>Eukaryota</taxon>
        <taxon>Fungi</taxon>
        <taxon>Dikarya</taxon>
        <taxon>Ascomycota</taxon>
        <taxon>Pezizomycotina</taxon>
        <taxon>Eurotiomycetes</taxon>
        <taxon>Eurotiomycetidae</taxon>
        <taxon>Eurotiales</taxon>
        <taxon>Aspergillaceae</taxon>
        <taxon>Aspergillus</taxon>
        <taxon>Aspergillus subgen. Circumdati</taxon>
    </lineage>
</organism>
<dbReference type="Pfam" id="PF13391">
    <property type="entry name" value="HNH_2"/>
    <property type="match status" value="1"/>
</dbReference>
<evidence type="ECO:0000259" key="1">
    <source>
        <dbReference type="Pfam" id="PF13391"/>
    </source>
</evidence>
<dbReference type="VEuPathDB" id="FungiDB:BO78DRAFT_289558"/>
<dbReference type="EMBL" id="KZ826369">
    <property type="protein sequence ID" value="PYI04449.1"/>
    <property type="molecule type" value="Genomic_DNA"/>
</dbReference>
<feature type="non-terminal residue" evidence="2">
    <location>
        <position position="1"/>
    </location>
</feature>
<feature type="domain" description="HNH nuclease" evidence="1">
    <location>
        <begin position="149"/>
        <end position="212"/>
    </location>
</feature>
<dbReference type="AlphaFoldDB" id="A0A319ETF2"/>
<evidence type="ECO:0000313" key="2">
    <source>
        <dbReference type="EMBL" id="PYI04449.1"/>
    </source>
</evidence>
<keyword evidence="3" id="KW-1185">Reference proteome</keyword>